<dbReference type="GO" id="GO:0030992">
    <property type="term" value="C:intraciliary transport particle B"/>
    <property type="evidence" value="ECO:0007669"/>
    <property type="project" value="TreeGrafter"/>
</dbReference>
<dbReference type="InterPro" id="IPR056168">
    <property type="entry name" value="TPR_IF140/IFT172/WDR19"/>
</dbReference>
<evidence type="ECO:0000256" key="9">
    <source>
        <dbReference type="ARBA" id="ARBA00073483"/>
    </source>
</evidence>
<keyword evidence="2" id="KW-0217">Developmental protein</keyword>
<dbReference type="Gene3D" id="1.25.40.470">
    <property type="match status" value="2"/>
</dbReference>
<dbReference type="Pfam" id="PF24762">
    <property type="entry name" value="TPR_IF140-IFT172"/>
    <property type="match status" value="1"/>
</dbReference>
<dbReference type="GO" id="GO:0005930">
    <property type="term" value="C:axoneme"/>
    <property type="evidence" value="ECO:0007669"/>
    <property type="project" value="TreeGrafter"/>
</dbReference>
<dbReference type="FunFam" id="1.25.40.470:FF:000012">
    <property type="entry name" value="intraflagellar transport protein 172 homolog"/>
    <property type="match status" value="1"/>
</dbReference>
<evidence type="ECO:0000256" key="7">
    <source>
        <dbReference type="ARBA" id="ARBA00023273"/>
    </source>
</evidence>
<dbReference type="GO" id="GO:0036064">
    <property type="term" value="C:ciliary basal body"/>
    <property type="evidence" value="ECO:0007669"/>
    <property type="project" value="TreeGrafter"/>
</dbReference>
<evidence type="ECO:0000256" key="6">
    <source>
        <dbReference type="ARBA" id="ARBA00023069"/>
    </source>
</evidence>
<dbReference type="GO" id="GO:0042073">
    <property type="term" value="P:intraciliary transport"/>
    <property type="evidence" value="ECO:0007669"/>
    <property type="project" value="TreeGrafter"/>
</dbReference>
<organism evidence="12 13">
    <name type="scientific">Knipowitschia caucasica</name>
    <name type="common">Caucasian dwarf goby</name>
    <name type="synonym">Pomatoschistus caucasicus</name>
    <dbReference type="NCBI Taxonomy" id="637954"/>
    <lineage>
        <taxon>Eukaryota</taxon>
        <taxon>Metazoa</taxon>
        <taxon>Chordata</taxon>
        <taxon>Craniata</taxon>
        <taxon>Vertebrata</taxon>
        <taxon>Euteleostomi</taxon>
        <taxon>Actinopterygii</taxon>
        <taxon>Neopterygii</taxon>
        <taxon>Teleostei</taxon>
        <taxon>Neoteleostei</taxon>
        <taxon>Acanthomorphata</taxon>
        <taxon>Gobiaria</taxon>
        <taxon>Gobiiformes</taxon>
        <taxon>Gobioidei</taxon>
        <taxon>Gobiidae</taxon>
        <taxon>Gobiinae</taxon>
        <taxon>Knipowitschia</taxon>
    </lineage>
</organism>
<keyword evidence="7" id="KW-0966">Cell projection</keyword>
<keyword evidence="13" id="KW-1185">Reference proteome</keyword>
<keyword evidence="6" id="KW-0969">Cilium</keyword>
<evidence type="ECO:0000256" key="8">
    <source>
        <dbReference type="ARBA" id="ARBA00038130"/>
    </source>
</evidence>
<evidence type="ECO:0000256" key="3">
    <source>
        <dbReference type="ARBA" id="ARBA00022574"/>
    </source>
</evidence>
<dbReference type="EMBL" id="OZ035839">
    <property type="protein sequence ID" value="CAL1585627.1"/>
    <property type="molecule type" value="Genomic_DNA"/>
</dbReference>
<accession>A0AAV2KDH7</accession>
<dbReference type="Gene3D" id="2.130.10.10">
    <property type="entry name" value="YVTN repeat-like/Quinoprotein amine dehydrogenase"/>
    <property type="match status" value="2"/>
</dbReference>
<evidence type="ECO:0000256" key="1">
    <source>
        <dbReference type="ARBA" id="ARBA00004138"/>
    </source>
</evidence>
<keyword evidence="3" id="KW-0853">WD repeat</keyword>
<reference evidence="12 13" key="1">
    <citation type="submission" date="2024-04" db="EMBL/GenBank/DDBJ databases">
        <authorList>
            <person name="Waldvogel A.-M."/>
            <person name="Schoenle A."/>
        </authorList>
    </citation>
    <scope>NUCLEOTIDE SEQUENCE [LARGE SCALE GENOMIC DNA]</scope>
</reference>
<dbReference type="Pfam" id="PF23387">
    <property type="entry name" value="TPR_IFT80_172"/>
    <property type="match status" value="1"/>
</dbReference>
<sequence length="1747" mass="196506">MQLKHMKTLLPPQEGGAGKVTCSAWSPNNMRFAVCTVDRVVLLYDEQGERRDKFSTKPADAKFGKQSYTVTDMAFSPDSTRIAIAQSDNIVYVYKIGAEWGDKKSICNKFLQNSAVTRLLWPAENAIVLGLADGKVRLANTQTNKSSTLFGTESYVVSLTSNASGKGVLSGHANGTVVRYFFDDEGSGDSQGKVLVHPCPPYALGWGLNGILVGGCDRRIVAYSREGLVLQTFDHSRDPSERDFTTAVTSPSGQSVVFGSYDRLRVFNWAPRRGVWDEAKPKDITNLYSITSLSWKRDGSKLCAGTLCGAVELFDCCLRRSIYKNKFEITYEGLSQVLVRNLSSGSRVILKSGYGYEIEEVKIMGQDRYLVSHTSDTLLLADLLHNKLSEVPWPGSGGNEKFFFENESVCLIFNAGELSLVEYGNNQVLGSVRTDFMNPHLISVCLNERKLRGAEDNKKLAYLIDLKTIAIVDLSRGYSLGTISHDSKIDWLELNKTGRKLLFRDKKLRLLLLDLASGLRTTLLGFCSFVQWVPGSDVVVAQNRGNLCVWYNIESPDSATMLPIKGDIVEIERVDGKTNVVISEGLNTVTFVLDEGLIEFGTAIDDGDYERATAFLESLEMCPETEAMWKTLSKLSLEERQLHITQRCCAALGDVSTARFLQQINQTVEAVEQEAGGDGTLHYKVQAQIAALNKDFKLAERFYLEQNAVDEAIEMYQELHMWDQSISVAEAKSHPELETLRSSYLSWLTDTAQDEKAGEVKEAEGDLSSAISLYLRAGLPAKAARLALSKPHLIQDSDLVNRIAASLVQAEFHERAGDLYESIRNHKRALECYVKGGAFRKAVELSRASFPSEVVRLEELWGEYLVQQKQMDAAINHFIEAGCSIKAIEAAVAARQWKKAVHILELQDDAAAAKYYVKIAHHYASVHDYEVAEQLFVKGGRIKDAIDMYTTAGRWEDAHKLAVKCMNEEEVRALYASRAQEMETEGKFKEAERLYSAVKQPDMAISMYKKNRMFDDVIRLVAKNHPDLLSETHLHLAKELELESRFSEAEHHFMEAGDWKAAISMFRAHSLWEEAHRVAKSHGGPSVQKQVAYLWAKDLRGEAAVKLLSRYGLVEYAIEFACNDLTFEFAFELAQLAAKDKVPEVHLKTAIYLEDEGKFPEAEAEFIKAGKPKEAVLMYIHTKDWPSAQRVAEAYDPLSVNEVLESEATECFAQRDFSRAETLLLRAQRPELTVQLYKNAHMWSDALRICKEFLPNHLSKLQEEFEQDASKKGNNGAEVLLEQAREWEAAGEHLRAVDCYLKVNDESKLQEKCWMKAAELSIKFLSPEKAVEVVKLVGPRLARLRQFKAAAELYMNVDLIREAVDVFIYGEEWNKAKRVAKEMDPRLEDYVDQKYKEHLKNQGQVESLAGIDVMAALDMYAERGQWEKCLETASKQNFKILHKYIALYATQLIKEEEPVKALQLYVTHGAPPNSQNFNIYRRLFVDVVNLPHTDSVEGYRVWADLRDVLLQLCDNISKSGEADSAAHHDFEQMLLIAHYYATRSAAKGVSQLSPLACMLSVSLLRHTEMVPADKAFFEAGSDCRTEGWNNMAFVFLNHFLDLCDAVEEGSLDGLDHSDFMDTDIPFEVPVPCKLYVSEEQREQVRDWVLMVSMDQRLEQVLPRDERNCYEAALTSPSTGLTSLPCVITGYPVLRNQLEFSSGRAANKDDWNKFLMATKTSHSPECQDVLKFVGQWCGAQPGQGFSFH</sequence>
<evidence type="ECO:0000259" key="11">
    <source>
        <dbReference type="Pfam" id="PF24762"/>
    </source>
</evidence>
<gene>
    <name evidence="12" type="ORF">KC01_LOCUS15834</name>
</gene>
<dbReference type="SMART" id="SM00320">
    <property type="entry name" value="WD40"/>
    <property type="match status" value="5"/>
</dbReference>
<evidence type="ECO:0000313" key="12">
    <source>
        <dbReference type="EMBL" id="CAL1585627.1"/>
    </source>
</evidence>
<protein>
    <recommendedName>
        <fullName evidence="9">Intraflagellar transport protein 172 homolog</fullName>
    </recommendedName>
</protein>
<dbReference type="FunFam" id="1.25.40.470:FF:000008">
    <property type="entry name" value="Intraflagellar transport protein 172 homolog"/>
    <property type="match status" value="1"/>
</dbReference>
<comment type="similarity">
    <text evidence="8">Belongs to the IFT172 family.</text>
</comment>
<evidence type="ECO:0000313" key="13">
    <source>
        <dbReference type="Proteomes" id="UP001497482"/>
    </source>
</evidence>
<keyword evidence="5" id="KW-0802">TPR repeat</keyword>
<dbReference type="InterPro" id="IPR011990">
    <property type="entry name" value="TPR-like_helical_dom_sf"/>
</dbReference>
<dbReference type="SUPFAM" id="SSF50978">
    <property type="entry name" value="WD40 repeat-like"/>
    <property type="match status" value="1"/>
</dbReference>
<dbReference type="InterPro" id="IPR036322">
    <property type="entry name" value="WD40_repeat_dom_sf"/>
</dbReference>
<proteinExistence type="inferred from homology"/>
<dbReference type="FunFam" id="2.130.10.10:FF:002910">
    <property type="entry name" value="Predicted protein"/>
    <property type="match status" value="1"/>
</dbReference>
<keyword evidence="4" id="KW-0677">Repeat</keyword>
<name>A0AAV2KDH7_KNICA</name>
<dbReference type="PANTHER" id="PTHR15722:SF2">
    <property type="entry name" value="INTRAFLAGELLAR TRANSPORT PROTEIN 172 HOMOLOG"/>
    <property type="match status" value="1"/>
</dbReference>
<feature type="domain" description="IFT80/172/WDR35 TPR" evidence="10">
    <location>
        <begin position="628"/>
        <end position="759"/>
    </location>
</feature>
<dbReference type="FunFam" id="1.25.40.470:FF:000013">
    <property type="entry name" value="intraflagellar transport protein 172 homolog"/>
    <property type="match status" value="1"/>
</dbReference>
<dbReference type="Proteomes" id="UP001497482">
    <property type="component" value="Chromosome 17"/>
</dbReference>
<dbReference type="Pfam" id="PF00400">
    <property type="entry name" value="WD40"/>
    <property type="match status" value="2"/>
</dbReference>
<feature type="domain" description="IF140/IFT172/WDR19 TPR" evidence="11">
    <location>
        <begin position="957"/>
        <end position="1220"/>
    </location>
</feature>
<evidence type="ECO:0000256" key="2">
    <source>
        <dbReference type="ARBA" id="ARBA00022473"/>
    </source>
</evidence>
<dbReference type="SUPFAM" id="SSF48452">
    <property type="entry name" value="TPR-like"/>
    <property type="match status" value="1"/>
</dbReference>
<evidence type="ECO:0000256" key="5">
    <source>
        <dbReference type="ARBA" id="ARBA00022803"/>
    </source>
</evidence>
<evidence type="ECO:0000256" key="4">
    <source>
        <dbReference type="ARBA" id="ARBA00022737"/>
    </source>
</evidence>
<dbReference type="FunFam" id="2.130.10.10:FF:001535">
    <property type="entry name" value="Intraflagellar transport protein 172 homolog"/>
    <property type="match status" value="1"/>
</dbReference>
<dbReference type="InterPro" id="IPR015943">
    <property type="entry name" value="WD40/YVTN_repeat-like_dom_sf"/>
</dbReference>
<comment type="subcellular location">
    <subcellularLocation>
        <location evidence="1">Cell projection</location>
        <location evidence="1">Cilium</location>
    </subcellularLocation>
</comment>
<dbReference type="InterPro" id="IPR056157">
    <property type="entry name" value="TPR_IFT80_172_dom"/>
</dbReference>
<dbReference type="InterPro" id="IPR001680">
    <property type="entry name" value="WD40_rpt"/>
</dbReference>
<dbReference type="PANTHER" id="PTHR15722">
    <property type="entry name" value="IFT140/172-RELATED"/>
    <property type="match status" value="1"/>
</dbReference>
<evidence type="ECO:0000259" key="10">
    <source>
        <dbReference type="Pfam" id="PF23387"/>
    </source>
</evidence>
<dbReference type="SUPFAM" id="SSF50960">
    <property type="entry name" value="TolB, C-terminal domain"/>
    <property type="match status" value="1"/>
</dbReference>